<evidence type="ECO:0008006" key="3">
    <source>
        <dbReference type="Google" id="ProtNLM"/>
    </source>
</evidence>
<gene>
    <name evidence="1" type="ORF">A3D62_00640</name>
</gene>
<dbReference type="EMBL" id="MFLC01000035">
    <property type="protein sequence ID" value="OGG54632.1"/>
    <property type="molecule type" value="Genomic_DNA"/>
</dbReference>
<evidence type="ECO:0000313" key="2">
    <source>
        <dbReference type="Proteomes" id="UP000177659"/>
    </source>
</evidence>
<sequence>MLTINNSMDKKTIISLLLLVAGVLGLLLWGGSTASRGGDNALVSSELVTATALYDFGRISMKDGNVRTRFSVTNPTSRDITLKSIVTSCMCTEAFIVNGDLKRGPFGMPGHGGVVPKANEIIKAGETREIEVVYDPNAHGPAGVGPIGRFIYLIEEDEKTLELQIRAVVTP</sequence>
<dbReference type="AlphaFoldDB" id="A0A1F6D0N8"/>
<organism evidence="1 2">
    <name type="scientific">Candidatus Kaiserbacteria bacterium RIFCSPHIGHO2_02_FULL_49_11</name>
    <dbReference type="NCBI Taxonomy" id="1798489"/>
    <lineage>
        <taxon>Bacteria</taxon>
        <taxon>Candidatus Kaiseribacteriota</taxon>
    </lineage>
</organism>
<accession>A0A1F6D0N8</accession>
<dbReference type="Gene3D" id="2.60.40.10">
    <property type="entry name" value="Immunoglobulins"/>
    <property type="match status" value="1"/>
</dbReference>
<reference evidence="1 2" key="1">
    <citation type="journal article" date="2016" name="Nat. Commun.">
        <title>Thousands of microbial genomes shed light on interconnected biogeochemical processes in an aquifer system.</title>
        <authorList>
            <person name="Anantharaman K."/>
            <person name="Brown C.T."/>
            <person name="Hug L.A."/>
            <person name="Sharon I."/>
            <person name="Castelle C.J."/>
            <person name="Probst A.J."/>
            <person name="Thomas B.C."/>
            <person name="Singh A."/>
            <person name="Wilkins M.J."/>
            <person name="Karaoz U."/>
            <person name="Brodie E.L."/>
            <person name="Williams K.H."/>
            <person name="Hubbard S.S."/>
            <person name="Banfield J.F."/>
        </authorList>
    </citation>
    <scope>NUCLEOTIDE SEQUENCE [LARGE SCALE GENOMIC DNA]</scope>
</reference>
<name>A0A1F6D0N8_9BACT</name>
<protein>
    <recommendedName>
        <fullName evidence="3">DUF1573 domain-containing protein</fullName>
    </recommendedName>
</protein>
<comment type="caution">
    <text evidence="1">The sequence shown here is derived from an EMBL/GenBank/DDBJ whole genome shotgun (WGS) entry which is preliminary data.</text>
</comment>
<dbReference type="Proteomes" id="UP000177659">
    <property type="component" value="Unassembled WGS sequence"/>
</dbReference>
<proteinExistence type="predicted"/>
<dbReference type="InterPro" id="IPR013783">
    <property type="entry name" value="Ig-like_fold"/>
</dbReference>
<evidence type="ECO:0000313" key="1">
    <source>
        <dbReference type="EMBL" id="OGG54632.1"/>
    </source>
</evidence>